<protein>
    <recommendedName>
        <fullName evidence="1">DUF6314 domain-containing protein</fullName>
    </recommendedName>
</protein>
<evidence type="ECO:0000313" key="3">
    <source>
        <dbReference type="Proteomes" id="UP000466024"/>
    </source>
</evidence>
<evidence type="ECO:0000313" key="2">
    <source>
        <dbReference type="EMBL" id="KAA0016838.1"/>
    </source>
</evidence>
<dbReference type="InterPro" id="IPR045632">
    <property type="entry name" value="DUF6314"/>
</dbReference>
<reference evidence="2 3" key="1">
    <citation type="submission" date="2019-08" db="EMBL/GenBank/DDBJ databases">
        <title>Bioinformatics analysis of the strain L3 and L5.</title>
        <authorList>
            <person name="Li X."/>
        </authorList>
    </citation>
    <scope>NUCLEOTIDE SEQUENCE [LARGE SCALE GENOMIC DNA]</scope>
    <source>
        <strain evidence="2 3">L3</strain>
    </source>
</reference>
<proteinExistence type="predicted"/>
<dbReference type="Proteomes" id="UP000466024">
    <property type="component" value="Unassembled WGS sequence"/>
</dbReference>
<gene>
    <name evidence="2" type="ORF">F0A16_15165</name>
</gene>
<evidence type="ECO:0000259" key="1">
    <source>
        <dbReference type="Pfam" id="PF19834"/>
    </source>
</evidence>
<dbReference type="AlphaFoldDB" id="A0A640W9T4"/>
<dbReference type="RefSeq" id="WP_149436249.1">
    <property type="nucleotide sequence ID" value="NZ_VTPX01000009.1"/>
</dbReference>
<feature type="domain" description="DUF6314" evidence="1">
    <location>
        <begin position="25"/>
        <end position="140"/>
    </location>
</feature>
<sequence length="142" mass="15870">MPSLSRFEFVAQSGAASEVGWNGWGTGSVDVVRQQDNVRFFESGTFTPDGQDRSIPMRNVYRWDLHAERVSLSHERRGAAAAVWLFDLVASDGDTLVSAEVHQCAADAYSATLTLVSDGIDLEWRIVGPRKDERILYRYRAC</sequence>
<dbReference type="EMBL" id="VTPX01000009">
    <property type="protein sequence ID" value="KAA0016838.1"/>
    <property type="molecule type" value="Genomic_DNA"/>
</dbReference>
<keyword evidence="3" id="KW-1185">Reference proteome</keyword>
<accession>A0A640W9T4</accession>
<dbReference type="Pfam" id="PF19834">
    <property type="entry name" value="DUF6314"/>
    <property type="match status" value="1"/>
</dbReference>
<organism evidence="2 3">
    <name type="scientific">Salinicola corii</name>
    <dbReference type="NCBI Taxonomy" id="2606937"/>
    <lineage>
        <taxon>Bacteria</taxon>
        <taxon>Pseudomonadati</taxon>
        <taxon>Pseudomonadota</taxon>
        <taxon>Gammaproteobacteria</taxon>
        <taxon>Oceanospirillales</taxon>
        <taxon>Halomonadaceae</taxon>
        <taxon>Salinicola</taxon>
    </lineage>
</organism>
<name>A0A640W9T4_9GAMM</name>
<comment type="caution">
    <text evidence="2">The sequence shown here is derived from an EMBL/GenBank/DDBJ whole genome shotgun (WGS) entry which is preliminary data.</text>
</comment>